<dbReference type="PANTHER" id="PTHR42754">
    <property type="entry name" value="ENDOGLUCANASE"/>
    <property type="match status" value="1"/>
</dbReference>
<dbReference type="InterPro" id="IPR008979">
    <property type="entry name" value="Galactose-bd-like_sf"/>
</dbReference>
<feature type="chain" id="PRO_5045226332" evidence="4">
    <location>
        <begin position="24"/>
        <end position="872"/>
    </location>
</feature>
<dbReference type="Proteomes" id="UP000612680">
    <property type="component" value="Chromosome"/>
</dbReference>
<feature type="signal peptide" evidence="4">
    <location>
        <begin position="1"/>
        <end position="23"/>
    </location>
</feature>
<dbReference type="EMBL" id="CP056775">
    <property type="protein sequence ID" value="QRR00190.1"/>
    <property type="molecule type" value="Genomic_DNA"/>
</dbReference>
<protein>
    <submittedName>
        <fullName evidence="8">DNRLRE domain-containing protein</fullName>
    </submittedName>
</protein>
<evidence type="ECO:0000256" key="4">
    <source>
        <dbReference type="SAM" id="SignalP"/>
    </source>
</evidence>
<dbReference type="Gene3D" id="2.60.120.430">
    <property type="entry name" value="Galactose-binding lectin"/>
    <property type="match status" value="1"/>
</dbReference>
<comment type="subcellular location">
    <subcellularLocation>
        <location evidence="1">Secreted</location>
    </subcellularLocation>
</comment>
<evidence type="ECO:0000259" key="5">
    <source>
        <dbReference type="Pfam" id="PF11721"/>
    </source>
</evidence>
<evidence type="ECO:0000256" key="1">
    <source>
        <dbReference type="ARBA" id="ARBA00004613"/>
    </source>
</evidence>
<evidence type="ECO:0000256" key="2">
    <source>
        <dbReference type="ARBA" id="ARBA00022525"/>
    </source>
</evidence>
<dbReference type="PANTHER" id="PTHR42754:SF1">
    <property type="entry name" value="LIPOPROTEIN"/>
    <property type="match status" value="1"/>
</dbReference>
<evidence type="ECO:0000313" key="8">
    <source>
        <dbReference type="EMBL" id="QRR00190.1"/>
    </source>
</evidence>
<keyword evidence="9" id="KW-1185">Reference proteome</keyword>
<keyword evidence="3 4" id="KW-0732">Signal</keyword>
<dbReference type="InterPro" id="IPR055372">
    <property type="entry name" value="CBM96"/>
</dbReference>
<sequence>MRQSLLRLQFLMLCLGLSASLLAQPAIQWDKTIGGNNEDRLNSVQQTLDGGYILGGTSYSGVSGEKSDSARGNGDYWIVKLAADGTKQWDRTLGGTGHETFSTIRQAKDGSYFVAGSSSSGVSGDKTDAVHGEYDDLWVLNLAADGTINWQKTIGTANNEFLNDMEVAPDGGLAIAGSSSPISSTGSGNNHGWFVKLSASGELQWSRDYYTNFNTMRLASITLVPGGGYLLGADTSGGEARGGAYYVIRVSADGTTLWTKEIRGASSESSRNSALRSVIDTPDGGFLIGGVSDNPAIGDKSEDSFYDDFWIVKLSATGVIEWENTIQANDFEKLAGMQSTNDGGYLIFGDTQSLVDLDKTDANSGVQNWWLVKLSANGTLLWDKVIGGIYSNYSLDEARDIIATSDGGFLLAGYSGSPAAADKTEPSRGGNDYWIVKLAPENPPLPQTTIRINAGGPDFTTATKKLFIADKYYAGIDRTSSIASGDILNTTNDVLYRSGRCSPAFSYNIPVQNGQVNVTLHFAETYFGAPGKKGGAGSRQFHVNMEGSRKLTNYDIFAQAGGALRAVQLTIPVMVTDGVLNIDFLSGAADLPRVSAIEVVATSLTLAPIADTYIQAGQFLNTNFGTNSTFEVKYSSSDVTKRRASYLKFQLPAQTPVISAKLRVYGHNHENTKPIFLHAYGVNMDTWSESGITQSNAPAASTGSLGFATVTDVYAYYEIDVTSYVKAQQQAGETLVSLLLHDPNNRNTRLIFNSKEAGSNPPQLVIQTTNSSARLGEEAVLSAATEKQPSTVFPNPIKEHFTVSLSPEHVGIITFEMINAAGKSRTISAVQNAKTGENTEMNTAGQSFDAGIYLLKIKSDAFTEVVRVLVAE</sequence>
<proteinExistence type="predicted"/>
<dbReference type="InterPro" id="IPR026444">
    <property type="entry name" value="Secre_tail"/>
</dbReference>
<keyword evidence="2" id="KW-0964">Secreted</keyword>
<organism evidence="8 9">
    <name type="scientific">Dyadobacter sandarakinus</name>
    <dbReference type="NCBI Taxonomy" id="2747268"/>
    <lineage>
        <taxon>Bacteria</taxon>
        <taxon>Pseudomonadati</taxon>
        <taxon>Bacteroidota</taxon>
        <taxon>Cytophagia</taxon>
        <taxon>Cytophagales</taxon>
        <taxon>Spirosomataceae</taxon>
        <taxon>Dyadobacter</taxon>
    </lineage>
</organism>
<evidence type="ECO:0000313" key="9">
    <source>
        <dbReference type="Proteomes" id="UP000612680"/>
    </source>
</evidence>
<feature type="domain" description="Malectin" evidence="5">
    <location>
        <begin position="449"/>
        <end position="596"/>
    </location>
</feature>
<dbReference type="Gene3D" id="2.80.10.50">
    <property type="match status" value="1"/>
</dbReference>
<accession>A0ABX7I326</accession>
<gene>
    <name evidence="8" type="ORF">HWI92_04370</name>
</gene>
<dbReference type="SUPFAM" id="SSF49785">
    <property type="entry name" value="Galactose-binding domain-like"/>
    <property type="match status" value="1"/>
</dbReference>
<dbReference type="RefSeq" id="WP_204660951.1">
    <property type="nucleotide sequence ID" value="NZ_CP056775.1"/>
</dbReference>
<reference evidence="8 9" key="1">
    <citation type="submission" date="2020-06" db="EMBL/GenBank/DDBJ databases">
        <title>Dyadobacter sandarakinus sp. nov., isolated from the soil of the Arctic Yellow River Station.</title>
        <authorList>
            <person name="Zhang Y."/>
            <person name="Peng F."/>
        </authorList>
    </citation>
    <scope>NUCLEOTIDE SEQUENCE [LARGE SCALE GENOMIC DNA]</scope>
    <source>
        <strain evidence="8 9">Q3-56</strain>
    </source>
</reference>
<feature type="domain" description="Secretion system C-terminal sorting" evidence="6">
    <location>
        <begin position="792"/>
        <end position="865"/>
    </location>
</feature>
<dbReference type="InterPro" id="IPR021720">
    <property type="entry name" value="Malectin_dom"/>
</dbReference>
<dbReference type="Pfam" id="PF18962">
    <property type="entry name" value="Por_Secre_tail"/>
    <property type="match status" value="1"/>
</dbReference>
<dbReference type="NCBIfam" id="NF033679">
    <property type="entry name" value="DNRLRE_dom"/>
    <property type="match status" value="1"/>
</dbReference>
<evidence type="ECO:0000259" key="7">
    <source>
        <dbReference type="Pfam" id="PF24517"/>
    </source>
</evidence>
<evidence type="ECO:0000256" key="3">
    <source>
        <dbReference type="ARBA" id="ARBA00022729"/>
    </source>
</evidence>
<feature type="domain" description="Carbohydrate-binding module family 96" evidence="7">
    <location>
        <begin position="605"/>
        <end position="768"/>
    </location>
</feature>
<name>A0ABX7I326_9BACT</name>
<dbReference type="NCBIfam" id="TIGR04183">
    <property type="entry name" value="Por_Secre_tail"/>
    <property type="match status" value="1"/>
</dbReference>
<dbReference type="Pfam" id="PF24517">
    <property type="entry name" value="CBM96"/>
    <property type="match status" value="1"/>
</dbReference>
<dbReference type="Pfam" id="PF11721">
    <property type="entry name" value="Malectin"/>
    <property type="match status" value="1"/>
</dbReference>
<evidence type="ECO:0000259" key="6">
    <source>
        <dbReference type="Pfam" id="PF18962"/>
    </source>
</evidence>